<name>A0A445MZC7_9BACT</name>
<dbReference type="Gene3D" id="3.30.465.10">
    <property type="match status" value="1"/>
</dbReference>
<dbReference type="PANTHER" id="PTHR11748">
    <property type="entry name" value="D-LACTATE DEHYDROGENASE"/>
    <property type="match status" value="1"/>
</dbReference>
<feature type="domain" description="FAD-binding PCMH-type" evidence="1">
    <location>
        <begin position="40"/>
        <end position="234"/>
    </location>
</feature>
<dbReference type="EMBL" id="OJIN01000171">
    <property type="protein sequence ID" value="SPD74722.1"/>
    <property type="molecule type" value="Genomic_DNA"/>
</dbReference>
<dbReference type="AlphaFoldDB" id="A0A445MZC7"/>
<dbReference type="InterPro" id="IPR016166">
    <property type="entry name" value="FAD-bd_PCMH"/>
</dbReference>
<dbReference type="InterPro" id="IPR036318">
    <property type="entry name" value="FAD-bd_PCMH-like_sf"/>
</dbReference>
<dbReference type="PROSITE" id="PS51387">
    <property type="entry name" value="FAD_PCMH"/>
    <property type="match status" value="1"/>
</dbReference>
<dbReference type="InterPro" id="IPR016169">
    <property type="entry name" value="FAD-bd_PCMH_sub2"/>
</dbReference>
<evidence type="ECO:0000313" key="2">
    <source>
        <dbReference type="EMBL" id="SPD74722.1"/>
    </source>
</evidence>
<gene>
    <name evidence="2" type="ORF">PITCH_A300025</name>
</gene>
<proteinExistence type="predicted"/>
<accession>A0A445MZC7</accession>
<protein>
    <recommendedName>
        <fullName evidence="1">FAD-binding PCMH-type domain-containing protein</fullName>
    </recommendedName>
</protein>
<dbReference type="GO" id="GO:0071949">
    <property type="term" value="F:FAD binding"/>
    <property type="evidence" value="ECO:0007669"/>
    <property type="project" value="InterPro"/>
</dbReference>
<organism evidence="2">
    <name type="scientific">uncultured Desulfobacterium sp</name>
    <dbReference type="NCBI Taxonomy" id="201089"/>
    <lineage>
        <taxon>Bacteria</taxon>
        <taxon>Pseudomonadati</taxon>
        <taxon>Thermodesulfobacteriota</taxon>
        <taxon>Desulfobacteria</taxon>
        <taxon>Desulfobacterales</taxon>
        <taxon>Desulfobacteriaceae</taxon>
        <taxon>Desulfobacterium</taxon>
        <taxon>environmental samples</taxon>
    </lineage>
</organism>
<sequence>MEASRKHHPLHKELTAIVGDKFVTDEEFALWSVSHDSSPFPGKTSGIIVLPGSAQEVSEILSLANITKTPVIPRGGGASLFGFPTGVPGRNIIIQLTRLNKLIEINKENMTVTAQAGITTGELSARIWKEGFHIHTVHTPLYSDTIGGLLAGAGGGGFPMEAASAGCIWQYVLGLEVVLPNGNIVKTGAGSGTNIFREKTFDRVFSAPDMTGMFIGDGGIFGIKTEVTMQIVPRPDVFEVGGFVFEEMESLWKGMSSLMNIEPLPYSRIYGMGPEGFNARTGRSGNEWALLYGVLGYSREEVGYKNELIKGHRTFVWVTPICCGHALMTWNAAGFLLG</sequence>
<evidence type="ECO:0000259" key="1">
    <source>
        <dbReference type="PROSITE" id="PS51387"/>
    </source>
</evidence>
<reference evidence="2" key="1">
    <citation type="submission" date="2018-01" db="EMBL/GenBank/DDBJ databases">
        <authorList>
            <person name="Regsiter A."/>
            <person name="William W."/>
        </authorList>
    </citation>
    <scope>NUCLEOTIDE SEQUENCE</scope>
    <source>
        <strain evidence="2">TRIP AH-1</strain>
    </source>
</reference>
<dbReference type="SUPFAM" id="SSF56176">
    <property type="entry name" value="FAD-binding/transporter-associated domain-like"/>
    <property type="match status" value="1"/>
</dbReference>
<dbReference type="InterPro" id="IPR006094">
    <property type="entry name" value="Oxid_FAD_bind_N"/>
</dbReference>
<dbReference type="Pfam" id="PF01565">
    <property type="entry name" value="FAD_binding_4"/>
    <property type="match status" value="1"/>
</dbReference>